<keyword evidence="2" id="KW-0547">Nucleotide-binding</keyword>
<dbReference type="PANTHER" id="PTHR23359">
    <property type="entry name" value="NUCLEOTIDE KINASE"/>
    <property type="match status" value="1"/>
</dbReference>
<keyword evidence="8" id="KW-1185">Reference proteome</keyword>
<dbReference type="FunCoup" id="E3N6Y8">
    <property type="interactions" value="2113"/>
</dbReference>
<evidence type="ECO:0000256" key="2">
    <source>
        <dbReference type="ARBA" id="ARBA00022741"/>
    </source>
</evidence>
<gene>
    <name evidence="7" type="primary">Cre-let-754</name>
    <name evidence="7" type="ORF">CRE_12228</name>
</gene>
<sequence length="431" mass="48410">MIKHCHFCYVLPPPPPLSFYQFSYFLSPSFHLFTSFCPSSFTRRLFFELDRSKFVTLHRFFALKMSFLAVLDHFQPKNEFSAMGVPKTQQSSQAATQSAGPTETLARGIRAIFIGPPGSGKGTQAPAFASKYFSCHLATGDLLRAEVASGSEFGKELKATMDAGKLVSDDVVCKLIEQKLEKPECKYGFILDGFPRTSGQAEKLDEILERRKTPLDTVVEFNIADDLLVRRITGRLFHIASGRSYHLEFKPPKVPMKDDITGEALIRRSDDNEETLRKRLVQYHQMKTEFEAKNERLDFKLNPHAHSNNSGDGTLAFYDKEKDKNGKYAYTIAQNGKKTDATLSADNLIGSELEQSLFGRRNNKYHCTAETSGVSQCYDAKGHSTVPLVNYYQKHGVHVAVDAAKPMADVKAHIDSVFAKFTQKKDRVAFV</sequence>
<dbReference type="FunFam" id="3.40.50.300:FF:000106">
    <property type="entry name" value="Adenylate kinase mitochondrial"/>
    <property type="match status" value="1"/>
</dbReference>
<dbReference type="InParanoid" id="E3N6Y8"/>
<dbReference type="HOGENOM" id="CLU_636537_0_0_1"/>
<organism evidence="8">
    <name type="scientific">Caenorhabditis remanei</name>
    <name type="common">Caenorhabditis vulgaris</name>
    <dbReference type="NCBI Taxonomy" id="31234"/>
    <lineage>
        <taxon>Eukaryota</taxon>
        <taxon>Metazoa</taxon>
        <taxon>Ecdysozoa</taxon>
        <taxon>Nematoda</taxon>
        <taxon>Chromadorea</taxon>
        <taxon>Rhabditida</taxon>
        <taxon>Rhabditina</taxon>
        <taxon>Rhabditomorpha</taxon>
        <taxon>Rhabditoidea</taxon>
        <taxon>Rhabditidae</taxon>
        <taxon>Peloderinae</taxon>
        <taxon>Caenorhabditis</taxon>
    </lineage>
</organism>
<dbReference type="InterPro" id="IPR027417">
    <property type="entry name" value="P-loop_NTPase"/>
</dbReference>
<protein>
    <recommendedName>
        <fullName evidence="4">Lethal protein 754</fullName>
    </recommendedName>
</protein>
<name>E3N6Y8_CAERE</name>
<dbReference type="STRING" id="31234.E3N6Y8"/>
<dbReference type="CDD" id="cd01428">
    <property type="entry name" value="ADK"/>
    <property type="match status" value="1"/>
</dbReference>
<evidence type="ECO:0000313" key="7">
    <source>
        <dbReference type="EMBL" id="EFO88329.1"/>
    </source>
</evidence>
<dbReference type="AlphaFoldDB" id="E3N6Y8"/>
<comment type="similarity">
    <text evidence="5">Belongs to the adenylate kinase family.</text>
</comment>
<evidence type="ECO:0000313" key="8">
    <source>
        <dbReference type="Proteomes" id="UP000008281"/>
    </source>
</evidence>
<dbReference type="Gene3D" id="3.40.50.300">
    <property type="entry name" value="P-loop containing nucleotide triphosphate hydrolases"/>
    <property type="match status" value="1"/>
</dbReference>
<dbReference type="InterPro" id="IPR000850">
    <property type="entry name" value="Adenylat/UMP-CMP_kin"/>
</dbReference>
<dbReference type="InterPro" id="IPR007862">
    <property type="entry name" value="Adenylate_kinase_lid-dom"/>
</dbReference>
<evidence type="ECO:0000256" key="4">
    <source>
        <dbReference type="ARBA" id="ARBA00078453"/>
    </source>
</evidence>
<dbReference type="GO" id="GO:0004017">
    <property type="term" value="F:AMP kinase activity"/>
    <property type="evidence" value="ECO:0007669"/>
    <property type="project" value="InterPro"/>
</dbReference>
<dbReference type="NCBIfam" id="TIGR01351">
    <property type="entry name" value="adk"/>
    <property type="match status" value="1"/>
</dbReference>
<evidence type="ECO:0000256" key="3">
    <source>
        <dbReference type="ARBA" id="ARBA00022777"/>
    </source>
</evidence>
<reference evidence="7" key="1">
    <citation type="submission" date="2007-07" db="EMBL/GenBank/DDBJ databases">
        <title>PCAP assembly of the Caenorhabditis remanei genome.</title>
        <authorList>
            <consortium name="The Caenorhabditis remanei Sequencing Consortium"/>
            <person name="Wilson R.K."/>
        </authorList>
    </citation>
    <scope>NUCLEOTIDE SEQUENCE [LARGE SCALE GENOMIC DNA]</scope>
    <source>
        <strain evidence="7">PB4641</strain>
    </source>
</reference>
<dbReference type="eggNOG" id="KOG3078">
    <property type="taxonomic scope" value="Eukaryota"/>
</dbReference>
<dbReference type="PROSITE" id="PS00113">
    <property type="entry name" value="ADENYLATE_KINASE"/>
    <property type="match status" value="1"/>
</dbReference>
<evidence type="ECO:0000256" key="5">
    <source>
        <dbReference type="RuleBase" id="RU003330"/>
    </source>
</evidence>
<dbReference type="Proteomes" id="UP000008281">
    <property type="component" value="Unassembled WGS sequence"/>
</dbReference>
<dbReference type="InterPro" id="IPR006259">
    <property type="entry name" value="Adenyl_kin_sub"/>
</dbReference>
<dbReference type="HAMAP" id="MF_00235">
    <property type="entry name" value="Adenylate_kinase_Adk"/>
    <property type="match status" value="1"/>
</dbReference>
<keyword evidence="3 5" id="KW-0418">Kinase</keyword>
<evidence type="ECO:0000259" key="6">
    <source>
        <dbReference type="Pfam" id="PF05191"/>
    </source>
</evidence>
<dbReference type="InterPro" id="IPR033690">
    <property type="entry name" value="Adenylat_kinase_CS"/>
</dbReference>
<accession>E3N6Y8</accession>
<dbReference type="SUPFAM" id="SSF52540">
    <property type="entry name" value="P-loop containing nucleoside triphosphate hydrolases"/>
    <property type="match status" value="1"/>
</dbReference>
<proteinExistence type="inferred from homology"/>
<evidence type="ECO:0000256" key="1">
    <source>
        <dbReference type="ARBA" id="ARBA00022679"/>
    </source>
</evidence>
<dbReference type="OrthoDB" id="439792at2759"/>
<dbReference type="Pfam" id="PF00406">
    <property type="entry name" value="ADK"/>
    <property type="match status" value="1"/>
</dbReference>
<feature type="domain" description="Adenylate kinase active site lid" evidence="6">
    <location>
        <begin position="235"/>
        <end position="270"/>
    </location>
</feature>
<dbReference type="EMBL" id="DS268544">
    <property type="protein sequence ID" value="EFO88329.1"/>
    <property type="molecule type" value="Genomic_DNA"/>
</dbReference>
<keyword evidence="1 5" id="KW-0808">Transferase</keyword>
<dbReference type="PRINTS" id="PR00094">
    <property type="entry name" value="ADENYLTKNASE"/>
</dbReference>
<dbReference type="Pfam" id="PF05191">
    <property type="entry name" value="ADK_lid"/>
    <property type="match status" value="1"/>
</dbReference>
<dbReference type="GO" id="GO:0005524">
    <property type="term" value="F:ATP binding"/>
    <property type="evidence" value="ECO:0007669"/>
    <property type="project" value="InterPro"/>
</dbReference>